<dbReference type="Proteomes" id="UP000277326">
    <property type="component" value="Unassembled WGS sequence"/>
</dbReference>
<dbReference type="AlphaFoldDB" id="A0A3M0CUS8"/>
<evidence type="ECO:0000313" key="2">
    <source>
        <dbReference type="EMBL" id="RMB12725.1"/>
    </source>
</evidence>
<gene>
    <name evidence="2" type="ORF">ATH50_2875</name>
</gene>
<feature type="non-terminal residue" evidence="2">
    <location>
        <position position="418"/>
    </location>
</feature>
<feature type="compositionally biased region" description="Polar residues" evidence="1">
    <location>
        <begin position="231"/>
        <end position="248"/>
    </location>
</feature>
<comment type="caution">
    <text evidence="2">The sequence shown here is derived from an EMBL/GenBank/DDBJ whole genome shotgun (WGS) entry which is preliminary data.</text>
</comment>
<accession>A0A3M0CUS8</accession>
<feature type="region of interest" description="Disordered" evidence="1">
    <location>
        <begin position="221"/>
        <end position="249"/>
    </location>
</feature>
<sequence length="418" mass="41436">MTDYNDKARAVILAALMVFSVFAGTVALSGTAAADYGGDSGATATDVPTGDPGFDQTVTFTSVTGGADGTDTITLTYSGVSGVSANSVESAAFQGSSGFSVNNTTVTGGGDVEIGINTSASGSEDLEIVVNVDASGASTGPRTLAATAAVGSAPTDPGFDVTASAGGSDNRGDGAGGDFNTADGTGVIYPGATVFQGESGLELGGTLSGGIVKTAGDAEGVPLEVPDVPQDQATGRYTTDGASGSDGVTVQRPRVTTLDVENAQGADIAGGSVPQGDDNEGSGELTVVGSWNYEDAEDLEVTVENDDGLDVTGDAITGNDDPGGTSDPATRTASDVGQMGAGSNEVNWDLDLSDLNTGTFTITLAGTDDLDFGEASQSTTVTVTGDDDVSLDLDSSRVTRGEDVTFRIRGSNAGDFHV</sequence>
<dbReference type="EMBL" id="REFS01000006">
    <property type="protein sequence ID" value="RMB12725.1"/>
    <property type="molecule type" value="Genomic_DNA"/>
</dbReference>
<dbReference type="NCBIfam" id="TIGR04207">
    <property type="entry name" value="halo_sig_pep"/>
    <property type="match status" value="1"/>
</dbReference>
<name>A0A3M0CUS8_9EURY</name>
<organism evidence="2 3">
    <name type="scientific">Haloplanus aerogenes</name>
    <dbReference type="NCBI Taxonomy" id="660522"/>
    <lineage>
        <taxon>Archaea</taxon>
        <taxon>Methanobacteriati</taxon>
        <taxon>Methanobacteriota</taxon>
        <taxon>Stenosarchaea group</taxon>
        <taxon>Halobacteria</taxon>
        <taxon>Halobacteriales</taxon>
        <taxon>Haloferacaceae</taxon>
        <taxon>Haloplanus</taxon>
    </lineage>
</organism>
<feature type="region of interest" description="Disordered" evidence="1">
    <location>
        <begin position="309"/>
        <end position="340"/>
    </location>
</feature>
<protein>
    <submittedName>
        <fullName evidence="2">Major cell surface glycoprotein (TIGR04216 family)</fullName>
    </submittedName>
</protein>
<dbReference type="InterPro" id="IPR026452">
    <property type="entry name" value="Surf_glycop_sig_pep"/>
</dbReference>
<evidence type="ECO:0000256" key="1">
    <source>
        <dbReference type="SAM" id="MobiDB-lite"/>
    </source>
</evidence>
<evidence type="ECO:0000313" key="3">
    <source>
        <dbReference type="Proteomes" id="UP000277326"/>
    </source>
</evidence>
<reference evidence="2 3" key="1">
    <citation type="journal article" date="2015" name="Stand. Genomic Sci.">
        <title>Genomic Encyclopedia of Bacterial and Archaeal Type Strains, Phase III: the genomes of soil and plant-associated and newly described type strains.</title>
        <authorList>
            <person name="Whitman W.B."/>
            <person name="Woyke T."/>
            <person name="Klenk H.P."/>
            <person name="Zhou Y."/>
            <person name="Lilburn T.G."/>
            <person name="Beck B.J."/>
            <person name="De Vos P."/>
            <person name="Vandamme P."/>
            <person name="Eisen J.A."/>
            <person name="Garrity G."/>
            <person name="Hugenholtz P."/>
            <person name="Kyrpides N.C."/>
        </authorList>
    </citation>
    <scope>NUCLEOTIDE SEQUENCE [LARGE SCALE GENOMIC DNA]</scope>
    <source>
        <strain evidence="2 3">CGMCC 1.10124</strain>
    </source>
</reference>
<proteinExistence type="predicted"/>